<sequence>MVYSLFASLLTYELSKVSFIGPIRSSSLVGILIYLISLYLDFLNSSILFGATFVGMCSSNKVNRIELVIATIIYLFAFSVMERYFSGVGGLLGMSSFIGVCTVFILRALHRKLLKR</sequence>
<keyword evidence="3" id="KW-1185">Reference proteome</keyword>
<dbReference type="RefSeq" id="WP_014245145.1">
    <property type="nucleotide sequence ID" value="NC_016620.1"/>
</dbReference>
<feature type="transmembrane region" description="Helical" evidence="1">
    <location>
        <begin position="67"/>
        <end position="85"/>
    </location>
</feature>
<keyword evidence="1" id="KW-0472">Membrane</keyword>
<reference evidence="3" key="1">
    <citation type="journal article" date="2013" name="ISME J.">
        <title>A small predatory core genome in the divergent marine Bacteriovorax marinus SJ and the terrestrial Bdellovibrio bacteriovorus.</title>
        <authorList>
            <person name="Crossman L.C."/>
            <person name="Chen H."/>
            <person name="Cerdeno-Tarraga A.M."/>
            <person name="Brooks K."/>
            <person name="Quail M.A."/>
            <person name="Pineiro S.A."/>
            <person name="Hobley L."/>
            <person name="Sockett R.E."/>
            <person name="Bentley S.D."/>
            <person name="Parkhill J."/>
            <person name="Williams H.N."/>
            <person name="Stine O.C."/>
        </authorList>
    </citation>
    <scope>NUCLEOTIDE SEQUENCE [LARGE SCALE GENOMIC DNA]</scope>
    <source>
        <strain evidence="3">ATCC BAA-682 / DSM 15412 / SJ</strain>
    </source>
</reference>
<accession>E1X625</accession>
<evidence type="ECO:0000313" key="3">
    <source>
        <dbReference type="Proteomes" id="UP000008963"/>
    </source>
</evidence>
<gene>
    <name evidence="2" type="ordered locus">BMS_2582</name>
</gene>
<dbReference type="OrthoDB" id="768533at2"/>
<keyword evidence="1" id="KW-1133">Transmembrane helix</keyword>
<keyword evidence="1" id="KW-0812">Transmembrane</keyword>
<name>E1X625_HALMS</name>
<dbReference type="STRING" id="862908.BMS_2582"/>
<evidence type="ECO:0000313" key="2">
    <source>
        <dbReference type="EMBL" id="CBW27369.1"/>
    </source>
</evidence>
<dbReference type="KEGG" id="bmx:BMS_2582"/>
<feature type="transmembrane region" description="Helical" evidence="1">
    <location>
        <begin position="91"/>
        <end position="109"/>
    </location>
</feature>
<dbReference type="HOGENOM" id="CLU_2093422_0_0_7"/>
<dbReference type="AlphaFoldDB" id="E1X625"/>
<feature type="transmembrane region" description="Helical" evidence="1">
    <location>
        <begin position="31"/>
        <end position="55"/>
    </location>
</feature>
<dbReference type="PATRIC" id="fig|862908.3.peg.2466"/>
<organism evidence="2 3">
    <name type="scientific">Halobacteriovorax marinus (strain ATCC BAA-682 / DSM 15412 / SJ)</name>
    <name type="common">Bacteriovorax marinus</name>
    <dbReference type="NCBI Taxonomy" id="862908"/>
    <lineage>
        <taxon>Bacteria</taxon>
        <taxon>Pseudomonadati</taxon>
        <taxon>Bdellovibrionota</taxon>
        <taxon>Bacteriovoracia</taxon>
        <taxon>Bacteriovoracales</taxon>
        <taxon>Halobacteriovoraceae</taxon>
        <taxon>Halobacteriovorax</taxon>
    </lineage>
</organism>
<proteinExistence type="predicted"/>
<dbReference type="Proteomes" id="UP000008963">
    <property type="component" value="Chromosome"/>
</dbReference>
<dbReference type="EMBL" id="FQ312005">
    <property type="protein sequence ID" value="CBW27369.1"/>
    <property type="molecule type" value="Genomic_DNA"/>
</dbReference>
<evidence type="ECO:0000256" key="1">
    <source>
        <dbReference type="SAM" id="Phobius"/>
    </source>
</evidence>
<protein>
    <submittedName>
        <fullName evidence="2">Membrane protein</fullName>
    </submittedName>
</protein>